<reference evidence="3" key="1">
    <citation type="journal article" date="2015" name="Genome Announc.">
        <title>Draft Genome Sequence of Tolypothrix boutellei Strain VB521301.</title>
        <authorList>
            <person name="Chandrababunaidu M.M."/>
            <person name="Singh D."/>
            <person name="Sen D."/>
            <person name="Bhan S."/>
            <person name="Das S."/>
            <person name="Gupta A."/>
            <person name="Adhikary S.P."/>
            <person name="Tripathy S."/>
        </authorList>
    </citation>
    <scope>NUCLEOTIDE SEQUENCE</scope>
    <source>
        <strain evidence="3">VB521301</strain>
    </source>
</reference>
<dbReference type="EMBL" id="JHEG04000001">
    <property type="protein sequence ID" value="KAF3886778.1"/>
    <property type="molecule type" value="Genomic_DNA"/>
</dbReference>
<dbReference type="GO" id="GO:0016853">
    <property type="term" value="F:isomerase activity"/>
    <property type="evidence" value="ECO:0007669"/>
    <property type="project" value="UniProtKB-KW"/>
</dbReference>
<gene>
    <name evidence="3" type="ORF">DA73_0219950</name>
    <name evidence="2" type="ORF">DA73_0400015775</name>
</gene>
<reference evidence="2" key="2">
    <citation type="submission" date="2019-11" db="EMBL/GenBank/DDBJ databases">
        <title>Improved Assembly of Tolypothrix boutellei genome.</title>
        <authorList>
            <person name="Sarangi A.N."/>
            <person name="Mukherjee M."/>
            <person name="Ghosh S."/>
            <person name="Singh D."/>
            <person name="Das A."/>
            <person name="Kant S."/>
            <person name="Prusty A."/>
            <person name="Tripathy S."/>
        </authorList>
    </citation>
    <scope>NUCLEOTIDE SEQUENCE</scope>
    <source>
        <strain evidence="2">VB521301</strain>
    </source>
</reference>
<keyword evidence="4" id="KW-1185">Reference proteome</keyword>
<dbReference type="AlphaFoldDB" id="A0A0C1R4P6"/>
<dbReference type="STRING" id="1479485.DA73_0219950"/>
<dbReference type="Proteomes" id="UP000029738">
    <property type="component" value="Unassembled WGS sequence"/>
</dbReference>
<evidence type="ECO:0000313" key="4">
    <source>
        <dbReference type="Proteomes" id="UP000029738"/>
    </source>
</evidence>
<dbReference type="InterPro" id="IPR037401">
    <property type="entry name" value="SnoaL-like"/>
</dbReference>
<proteinExistence type="predicted"/>
<dbReference type="EMBL" id="JHEG02000048">
    <property type="protein sequence ID" value="KIE10763.1"/>
    <property type="molecule type" value="Genomic_DNA"/>
</dbReference>
<organism evidence="3">
    <name type="scientific">Tolypothrix bouteillei VB521301</name>
    <dbReference type="NCBI Taxonomy" id="1479485"/>
    <lineage>
        <taxon>Bacteria</taxon>
        <taxon>Bacillati</taxon>
        <taxon>Cyanobacteriota</taxon>
        <taxon>Cyanophyceae</taxon>
        <taxon>Nostocales</taxon>
        <taxon>Tolypothrichaceae</taxon>
        <taxon>Tolypothrix</taxon>
    </lineage>
</organism>
<sequence length="148" mass="16961">MITEQDKAIDEAQIQQLADDWLKALRAKDINGLMSHYVPDILLFDILPPLEHKGISAYRKIWSECLPYFQGSIDCEIRDLNITVGSDVAFSHSLNRMSGTTTNGKKIDNWLRVTVCYRKIDGRWMVVHEHISVPIDMDTTKALFDLKP</sequence>
<dbReference type="NCBIfam" id="TIGR02246">
    <property type="entry name" value="SgcJ/EcaC family oxidoreductase"/>
    <property type="match status" value="1"/>
</dbReference>
<protein>
    <submittedName>
        <fullName evidence="3">Ketosteroid isomerase</fullName>
    </submittedName>
    <submittedName>
        <fullName evidence="2">SgcJ/EcaC family oxidoreductase</fullName>
    </submittedName>
</protein>
<evidence type="ECO:0000259" key="1">
    <source>
        <dbReference type="Pfam" id="PF13474"/>
    </source>
</evidence>
<dbReference type="InterPro" id="IPR011944">
    <property type="entry name" value="Steroid_delta5-4_isomerase"/>
</dbReference>
<dbReference type="OrthoDB" id="9795306at2"/>
<dbReference type="RefSeq" id="WP_038081549.1">
    <property type="nucleotide sequence ID" value="NZ_JHEG04000001.1"/>
</dbReference>
<comment type="caution">
    <text evidence="3">The sequence shown here is derived from an EMBL/GenBank/DDBJ whole genome shotgun (WGS) entry which is preliminary data.</text>
</comment>
<evidence type="ECO:0000313" key="3">
    <source>
        <dbReference type="EMBL" id="KIE10763.1"/>
    </source>
</evidence>
<dbReference type="InterPro" id="IPR032710">
    <property type="entry name" value="NTF2-like_dom_sf"/>
</dbReference>
<dbReference type="SUPFAM" id="SSF54427">
    <property type="entry name" value="NTF2-like"/>
    <property type="match status" value="1"/>
</dbReference>
<evidence type="ECO:0000313" key="2">
    <source>
        <dbReference type="EMBL" id="KAF3886778.1"/>
    </source>
</evidence>
<feature type="domain" description="SnoaL-like" evidence="1">
    <location>
        <begin position="14"/>
        <end position="135"/>
    </location>
</feature>
<dbReference type="Gene3D" id="3.10.450.50">
    <property type="match status" value="1"/>
</dbReference>
<accession>A0A0C1R4P6</accession>
<keyword evidence="3" id="KW-0413">Isomerase</keyword>
<name>A0A0C1R4P6_9CYAN</name>
<dbReference type="Pfam" id="PF13474">
    <property type="entry name" value="SnoaL_3"/>
    <property type="match status" value="1"/>
</dbReference>